<dbReference type="InterPro" id="IPR019374">
    <property type="entry name" value="Ribosomal_mS22"/>
</dbReference>
<dbReference type="EMBL" id="CAEY01001358">
    <property type="status" value="NOT_ANNOTATED_CDS"/>
    <property type="molecule type" value="Genomic_DNA"/>
</dbReference>
<organism evidence="1 2">
    <name type="scientific">Tetranychus urticae</name>
    <name type="common">Two-spotted spider mite</name>
    <dbReference type="NCBI Taxonomy" id="32264"/>
    <lineage>
        <taxon>Eukaryota</taxon>
        <taxon>Metazoa</taxon>
        <taxon>Ecdysozoa</taxon>
        <taxon>Arthropoda</taxon>
        <taxon>Chelicerata</taxon>
        <taxon>Arachnida</taxon>
        <taxon>Acari</taxon>
        <taxon>Acariformes</taxon>
        <taxon>Trombidiformes</taxon>
        <taxon>Prostigmata</taxon>
        <taxon>Eleutherengona</taxon>
        <taxon>Raphignathae</taxon>
        <taxon>Tetranychoidea</taxon>
        <taxon>Tetranychidae</taxon>
        <taxon>Tetranychus</taxon>
    </lineage>
</organism>
<evidence type="ECO:0000313" key="1">
    <source>
        <dbReference type="EnsemblMetazoa" id="tetur04g03530.1"/>
    </source>
</evidence>
<dbReference type="PANTHER" id="PTHR13071">
    <property type="entry name" value="MITOCHONDRIAL 28S RIBOSOMAL PROTEIN S22"/>
    <property type="match status" value="1"/>
</dbReference>
<protein>
    <recommendedName>
        <fullName evidence="3">28S ribosomal protein S22, mitochondrial</fullName>
    </recommendedName>
</protein>
<dbReference type="KEGG" id="tut:107359606"/>
<dbReference type="OrthoDB" id="10052321at2759"/>
<dbReference type="EnsemblMetazoa" id="tetur04g03530.1">
    <property type="protein sequence ID" value="tetur04g03530.1"/>
    <property type="gene ID" value="tetur04g03530"/>
</dbReference>
<reference evidence="2" key="1">
    <citation type="submission" date="2011-08" db="EMBL/GenBank/DDBJ databases">
        <authorList>
            <person name="Rombauts S."/>
        </authorList>
    </citation>
    <scope>NUCLEOTIDE SEQUENCE</scope>
    <source>
        <strain evidence="2">London</strain>
    </source>
</reference>
<dbReference type="PANTHER" id="PTHR13071:SF4">
    <property type="entry name" value="SMALL RIBOSOMAL SUBUNIT PROTEIN MS22"/>
    <property type="match status" value="1"/>
</dbReference>
<evidence type="ECO:0000313" key="2">
    <source>
        <dbReference type="Proteomes" id="UP000015104"/>
    </source>
</evidence>
<dbReference type="Pfam" id="PF10245">
    <property type="entry name" value="MRP-S22"/>
    <property type="match status" value="1"/>
</dbReference>
<reference evidence="1" key="2">
    <citation type="submission" date="2015-06" db="UniProtKB">
        <authorList>
            <consortium name="EnsemblMetazoa"/>
        </authorList>
    </citation>
    <scope>IDENTIFICATION</scope>
</reference>
<dbReference type="STRING" id="32264.T1K229"/>
<dbReference type="HOGENOM" id="CLU_053702_1_0_1"/>
<sequence length="361" mass="42307">MFKLRSVTGSLVKTVNFRNLISTEPSSLLFTRLVNCKSLNHFSTDSSLSKQPNVSKNKRNKETLFIDSNVQRILQKITGYNEERIFSNKPVSGYKPPKYLFLTDEELEITHKRALEEGKKNLQMPPVMEPWEDKDYILANEPEFSNFDYCNLVITDLSQGFTDRSRLIAVREPNGILRRARWDERYRMNQTYFPVPGRQVTIPKMFEPEHLEPVLNRFDYLFVLDRACIQFEPDDPRYIEIVTKTYDHINANKKFNLLRSTRHFGPMAFHLAFEGKIDALLQDMIKRELLDDAASLIQLYYIINPNEKRKPVDFSAANNIEIIKIYLSTECKERYLVETALRTYQEIMAAREDQPRMSGHG</sequence>
<dbReference type="OMA" id="GYIELTL"/>
<proteinExistence type="predicted"/>
<dbReference type="GO" id="GO:0003735">
    <property type="term" value="F:structural constituent of ribosome"/>
    <property type="evidence" value="ECO:0007669"/>
    <property type="project" value="TreeGrafter"/>
</dbReference>
<dbReference type="Proteomes" id="UP000015104">
    <property type="component" value="Unassembled WGS sequence"/>
</dbReference>
<name>T1K229_TETUR</name>
<dbReference type="eggNOG" id="KOG3890">
    <property type="taxonomic scope" value="Eukaryota"/>
</dbReference>
<evidence type="ECO:0008006" key="3">
    <source>
        <dbReference type="Google" id="ProtNLM"/>
    </source>
</evidence>
<dbReference type="GO" id="GO:0005763">
    <property type="term" value="C:mitochondrial small ribosomal subunit"/>
    <property type="evidence" value="ECO:0007669"/>
    <property type="project" value="TreeGrafter"/>
</dbReference>
<accession>T1K229</accession>
<keyword evidence="2" id="KW-1185">Reference proteome</keyword>
<dbReference type="AlphaFoldDB" id="T1K229"/>
<gene>
    <name evidence="1" type="primary">107359606</name>
</gene>